<reference evidence="3 4" key="1">
    <citation type="submission" date="2018-07" db="EMBL/GenBank/DDBJ databases">
        <title>Genomic Encyclopedia of Type Strains, Phase IV (KMG-IV): sequencing the most valuable type-strain genomes for metagenomic binning, comparative biology and taxonomic classification.</title>
        <authorList>
            <person name="Goeker M."/>
        </authorList>
    </citation>
    <scope>NUCLEOTIDE SEQUENCE [LARGE SCALE GENOMIC DNA]</scope>
    <source>
        <strain evidence="3 4">DSM 21634</strain>
    </source>
</reference>
<feature type="chain" id="PRO_5016628665" evidence="2">
    <location>
        <begin position="31"/>
        <end position="328"/>
    </location>
</feature>
<organism evidence="3 4">
    <name type="scientific">Pseudorhodoferax soli</name>
    <dbReference type="NCBI Taxonomy" id="545864"/>
    <lineage>
        <taxon>Bacteria</taxon>
        <taxon>Pseudomonadati</taxon>
        <taxon>Pseudomonadota</taxon>
        <taxon>Betaproteobacteria</taxon>
        <taxon>Burkholderiales</taxon>
        <taxon>Comamonadaceae</taxon>
    </lineage>
</organism>
<keyword evidence="4" id="KW-1185">Reference proteome</keyword>
<dbReference type="EMBL" id="QPJK01000003">
    <property type="protein sequence ID" value="RCW72823.1"/>
    <property type="molecule type" value="Genomic_DNA"/>
</dbReference>
<evidence type="ECO:0000256" key="1">
    <source>
        <dbReference type="ARBA" id="ARBA00006987"/>
    </source>
</evidence>
<comment type="similarity">
    <text evidence="1">Belongs to the UPF0065 (bug) family.</text>
</comment>
<keyword evidence="3" id="KW-0675">Receptor</keyword>
<dbReference type="PIRSF" id="PIRSF017082">
    <property type="entry name" value="YflP"/>
    <property type="match status" value="1"/>
</dbReference>
<dbReference type="InterPro" id="IPR005064">
    <property type="entry name" value="BUG"/>
</dbReference>
<dbReference type="Proteomes" id="UP000252884">
    <property type="component" value="Unassembled WGS sequence"/>
</dbReference>
<evidence type="ECO:0000313" key="4">
    <source>
        <dbReference type="Proteomes" id="UP000252884"/>
    </source>
</evidence>
<evidence type="ECO:0000313" key="3">
    <source>
        <dbReference type="EMBL" id="RCW72823.1"/>
    </source>
</evidence>
<dbReference type="Pfam" id="PF03401">
    <property type="entry name" value="TctC"/>
    <property type="match status" value="1"/>
</dbReference>
<gene>
    <name evidence="3" type="ORF">DES41_103430</name>
</gene>
<name>A0A368XXV9_9BURK</name>
<dbReference type="PANTHER" id="PTHR42928:SF5">
    <property type="entry name" value="BLR1237 PROTEIN"/>
    <property type="match status" value="1"/>
</dbReference>
<comment type="caution">
    <text evidence="3">The sequence shown here is derived from an EMBL/GenBank/DDBJ whole genome shotgun (WGS) entry which is preliminary data.</text>
</comment>
<dbReference type="AlphaFoldDB" id="A0A368XXV9"/>
<dbReference type="PANTHER" id="PTHR42928">
    <property type="entry name" value="TRICARBOXYLATE-BINDING PROTEIN"/>
    <property type="match status" value="1"/>
</dbReference>
<dbReference type="Gene3D" id="3.40.190.10">
    <property type="entry name" value="Periplasmic binding protein-like II"/>
    <property type="match status" value="1"/>
</dbReference>
<dbReference type="InterPro" id="IPR042100">
    <property type="entry name" value="Bug_dom1"/>
</dbReference>
<dbReference type="RefSeq" id="WP_170168179.1">
    <property type="nucleotide sequence ID" value="NZ_QPJK01000003.1"/>
</dbReference>
<dbReference type="CDD" id="cd13578">
    <property type="entry name" value="PBP2_Bug27"/>
    <property type="match status" value="1"/>
</dbReference>
<evidence type="ECO:0000256" key="2">
    <source>
        <dbReference type="SAM" id="SignalP"/>
    </source>
</evidence>
<keyword evidence="2" id="KW-0732">Signal</keyword>
<dbReference type="Gene3D" id="3.40.190.150">
    <property type="entry name" value="Bordetella uptake gene, domain 1"/>
    <property type="match status" value="1"/>
</dbReference>
<proteinExistence type="inferred from homology"/>
<dbReference type="SUPFAM" id="SSF53850">
    <property type="entry name" value="Periplasmic binding protein-like II"/>
    <property type="match status" value="1"/>
</dbReference>
<accession>A0A368XXV9</accession>
<sequence length="328" mass="34528">MPISFPRARRTLCAAALALPLASALLPAAAQGDRPLKLLVPYAPGGVTDQLARLVAGSMAAQLGQPVVVENKPGANTIIAVDALMREPADGNTLLMGAGSTMVLNPLLIKKLSYQPRRDLRMLSVVVDTPMLMVVPAALPPNNVAEFRRYVQANPDKVNYASVGVGGSLHLAGELFAQKAGVAMTHVAYKGSVPAVTDLIGGQVQLMFDAPATSLPQVRAGKLKALAVTTRERMPLLPDVPTVGETLPGFDAALWFGVIVREGTPPAAAARLKAAVDQALLDPALRQAMEAQGNIVRKPQPQEEINAFLAREEAQWAALIKAGNITLD</sequence>
<protein>
    <submittedName>
        <fullName evidence="3">Tripartite-type tricarboxylate transporter receptor subunit TctC</fullName>
    </submittedName>
</protein>
<feature type="signal peptide" evidence="2">
    <location>
        <begin position="1"/>
        <end position="30"/>
    </location>
</feature>